<dbReference type="InterPro" id="IPR035986">
    <property type="entry name" value="PKD_dom_sf"/>
</dbReference>
<evidence type="ECO:0000313" key="3">
    <source>
        <dbReference type="Proteomes" id="UP000229530"/>
    </source>
</evidence>
<gene>
    <name evidence="2" type="ORF">COU12_01685</name>
</gene>
<dbReference type="Gene3D" id="2.60.40.10">
    <property type="entry name" value="Immunoglobulins"/>
    <property type="match status" value="1"/>
</dbReference>
<proteinExistence type="predicted"/>
<dbReference type="Proteomes" id="UP000229530">
    <property type="component" value="Unassembled WGS sequence"/>
</dbReference>
<comment type="caution">
    <text evidence="2">The sequence shown here is derived from an EMBL/GenBank/DDBJ whole genome shotgun (WGS) entry which is preliminary data.</text>
</comment>
<dbReference type="AlphaFoldDB" id="A0A2M6WFW5"/>
<sequence>MRSALIKVLWVILLGAVVYGGYAAYGRWWNGSGTTGEQLKEKALQVTGGVQKAVEKNVSAAKEKAGKTAGTYLSEAAGAAEQYVKDKTSEALSSLGGAISSLAGTLQGGGVSPGGAVQTSPATVPAAQGGQFTVPPPPAAISIRADVPFVLAINRKSSYEVEWGDGATEKGSAPLNQTTLISHRWSRAGDYTVGITVSETNSTYRYAFPVRVYD</sequence>
<evidence type="ECO:0000313" key="2">
    <source>
        <dbReference type="EMBL" id="PIT91690.1"/>
    </source>
</evidence>
<organism evidence="2 3">
    <name type="scientific">Candidatus Jorgensenbacteria bacterium CG10_big_fil_rev_8_21_14_0_10_54_38</name>
    <dbReference type="NCBI Taxonomy" id="1974593"/>
    <lineage>
        <taxon>Bacteria</taxon>
        <taxon>Candidatus Joergenseniibacteriota</taxon>
    </lineage>
</organism>
<accession>A0A2M6WFW5</accession>
<name>A0A2M6WFW5_9BACT</name>
<dbReference type="InterPro" id="IPR013783">
    <property type="entry name" value="Ig-like_fold"/>
</dbReference>
<reference evidence="3" key="1">
    <citation type="submission" date="2017-09" db="EMBL/GenBank/DDBJ databases">
        <title>Depth-based differentiation of microbial function through sediment-hosted aquifers and enrichment of novel symbionts in the deep terrestrial subsurface.</title>
        <authorList>
            <person name="Probst A.J."/>
            <person name="Ladd B."/>
            <person name="Jarett J.K."/>
            <person name="Geller-Mcgrath D.E."/>
            <person name="Sieber C.M.K."/>
            <person name="Emerson J.B."/>
            <person name="Anantharaman K."/>
            <person name="Thomas B.C."/>
            <person name="Malmstrom R."/>
            <person name="Stieglmeier M."/>
            <person name="Klingl A."/>
            <person name="Woyke T."/>
            <person name="Ryan C.M."/>
            <person name="Banfield J.F."/>
        </authorList>
    </citation>
    <scope>NUCLEOTIDE SEQUENCE [LARGE SCALE GENOMIC DNA]</scope>
</reference>
<evidence type="ECO:0000259" key="1">
    <source>
        <dbReference type="PROSITE" id="PS50093"/>
    </source>
</evidence>
<dbReference type="InterPro" id="IPR000601">
    <property type="entry name" value="PKD_dom"/>
</dbReference>
<feature type="domain" description="PKD" evidence="1">
    <location>
        <begin position="158"/>
        <end position="214"/>
    </location>
</feature>
<dbReference type="EMBL" id="PFBE01000025">
    <property type="protein sequence ID" value="PIT91690.1"/>
    <property type="molecule type" value="Genomic_DNA"/>
</dbReference>
<protein>
    <recommendedName>
        <fullName evidence="1">PKD domain-containing protein</fullName>
    </recommendedName>
</protein>
<dbReference type="PROSITE" id="PS50093">
    <property type="entry name" value="PKD"/>
    <property type="match status" value="1"/>
</dbReference>
<dbReference type="SUPFAM" id="SSF49299">
    <property type="entry name" value="PKD domain"/>
    <property type="match status" value="1"/>
</dbReference>